<dbReference type="PANTHER" id="PTHR33121:SF76">
    <property type="entry name" value="SIGNALING PROTEIN"/>
    <property type="match status" value="1"/>
</dbReference>
<dbReference type="InterPro" id="IPR050706">
    <property type="entry name" value="Cyclic-di-GMP_PDE-like"/>
</dbReference>
<dbReference type="PANTHER" id="PTHR33121">
    <property type="entry name" value="CYCLIC DI-GMP PHOSPHODIESTERASE PDEF"/>
    <property type="match status" value="1"/>
</dbReference>
<sequence length="237" mass="25261">MVVHNTAYAALMGAVNHGEIFTVFQPILSAAQQCVGFEALSRFPNGCPPNAVWALAHSLEMAVSLDSVALATAIRSAQSLPGKLFLNISAAHFAIVQALLLLGPPDRLVWEVTESGLISDMGVRGIQILKTMGYAVAMDDAGSGYATENRLKVVQPDIVKLDFSVVHQWGEKNPMPLRRWVDAARQIGAVVLAEGVEDLSWIEGLKNEGVQALQGYALGKPAPAAEWLVKSEFSGGG</sequence>
<dbReference type="GO" id="GO:0071111">
    <property type="term" value="F:cyclic-guanylate-specific phosphodiesterase activity"/>
    <property type="evidence" value="ECO:0007669"/>
    <property type="project" value="InterPro"/>
</dbReference>
<dbReference type="Gene3D" id="3.20.20.450">
    <property type="entry name" value="EAL domain"/>
    <property type="match status" value="1"/>
</dbReference>
<dbReference type="InterPro" id="IPR001633">
    <property type="entry name" value="EAL_dom"/>
</dbReference>
<dbReference type="PROSITE" id="PS50883">
    <property type="entry name" value="EAL"/>
    <property type="match status" value="1"/>
</dbReference>
<dbReference type="CDD" id="cd01948">
    <property type="entry name" value="EAL"/>
    <property type="match status" value="1"/>
</dbReference>
<evidence type="ECO:0000313" key="3">
    <source>
        <dbReference type="Proteomes" id="UP000242972"/>
    </source>
</evidence>
<evidence type="ECO:0000259" key="1">
    <source>
        <dbReference type="PROSITE" id="PS50883"/>
    </source>
</evidence>
<proteinExistence type="predicted"/>
<organism evidence="2 3">
    <name type="scientific">Sulfobacillus benefaciens</name>
    <dbReference type="NCBI Taxonomy" id="453960"/>
    <lineage>
        <taxon>Bacteria</taxon>
        <taxon>Bacillati</taxon>
        <taxon>Bacillota</taxon>
        <taxon>Clostridia</taxon>
        <taxon>Eubacteriales</taxon>
        <taxon>Clostridiales Family XVII. Incertae Sedis</taxon>
        <taxon>Sulfobacillus</taxon>
    </lineage>
</organism>
<feature type="non-terminal residue" evidence="2">
    <location>
        <position position="237"/>
    </location>
</feature>
<dbReference type="EMBL" id="PXYW01000135">
    <property type="protein sequence ID" value="PSR26082.1"/>
    <property type="molecule type" value="Genomic_DNA"/>
</dbReference>
<name>A0A2T2WV30_9FIRM</name>
<dbReference type="SMART" id="SM00052">
    <property type="entry name" value="EAL"/>
    <property type="match status" value="1"/>
</dbReference>
<reference evidence="2 3" key="1">
    <citation type="journal article" date="2014" name="BMC Genomics">
        <title>Comparison of environmental and isolate Sulfobacillus genomes reveals diverse carbon, sulfur, nitrogen, and hydrogen metabolisms.</title>
        <authorList>
            <person name="Justice N.B."/>
            <person name="Norman A."/>
            <person name="Brown C.T."/>
            <person name="Singh A."/>
            <person name="Thomas B.C."/>
            <person name="Banfield J.F."/>
        </authorList>
    </citation>
    <scope>NUCLEOTIDE SEQUENCE [LARGE SCALE GENOMIC DNA]</scope>
    <source>
        <strain evidence="2">AMDSBA4</strain>
    </source>
</reference>
<comment type="caution">
    <text evidence="2">The sequence shown here is derived from an EMBL/GenBank/DDBJ whole genome shotgun (WGS) entry which is preliminary data.</text>
</comment>
<dbReference type="Proteomes" id="UP000242972">
    <property type="component" value="Unassembled WGS sequence"/>
</dbReference>
<dbReference type="Pfam" id="PF00563">
    <property type="entry name" value="EAL"/>
    <property type="match status" value="1"/>
</dbReference>
<gene>
    <name evidence="2" type="ORF">C7B46_20305</name>
</gene>
<dbReference type="InterPro" id="IPR035919">
    <property type="entry name" value="EAL_sf"/>
</dbReference>
<dbReference type="AlphaFoldDB" id="A0A2T2WV30"/>
<dbReference type="SUPFAM" id="SSF141868">
    <property type="entry name" value="EAL domain-like"/>
    <property type="match status" value="1"/>
</dbReference>
<evidence type="ECO:0000313" key="2">
    <source>
        <dbReference type="EMBL" id="PSR26082.1"/>
    </source>
</evidence>
<accession>A0A2T2WV30</accession>
<feature type="domain" description="EAL" evidence="1">
    <location>
        <begin position="4"/>
        <end position="235"/>
    </location>
</feature>
<protein>
    <submittedName>
        <fullName evidence="2">EAL domain-containing protein</fullName>
    </submittedName>
</protein>